<comment type="caution">
    <text evidence="1">The sequence shown here is derived from an EMBL/GenBank/DDBJ whole genome shotgun (WGS) entry which is preliminary data.</text>
</comment>
<accession>A0A1Q3DBN7</accession>
<sequence length="166" mass="19207">MLKPLWEVIQDKSSLWVRWCKVNLLRGWNLWSAPIPGNCSWSSRNILHLRKTAMPLLVYDVKDGTSFSFWRGPWLNGKPIIDLFGQRAIYDSGIPTDATVSAVTRDLQWCWPVLSSYLMELRSLSQSVHLQQGKDNIYWRNRENPSVLAQHGMQSKTISQRYPGMS</sequence>
<dbReference type="EMBL" id="BDDD01005705">
    <property type="protein sequence ID" value="GAV89723.1"/>
    <property type="molecule type" value="Genomic_DNA"/>
</dbReference>
<dbReference type="OrthoDB" id="1938625at2759"/>
<reference evidence="2" key="1">
    <citation type="submission" date="2016-04" db="EMBL/GenBank/DDBJ databases">
        <title>Cephalotus genome sequencing.</title>
        <authorList>
            <person name="Fukushima K."/>
            <person name="Hasebe M."/>
            <person name="Fang X."/>
        </authorList>
    </citation>
    <scope>NUCLEOTIDE SEQUENCE [LARGE SCALE GENOMIC DNA]</scope>
    <source>
        <strain evidence="2">cv. St1</strain>
    </source>
</reference>
<keyword evidence="2" id="KW-1185">Reference proteome</keyword>
<gene>
    <name evidence="1" type="ORF">CFOL_v3_33137</name>
</gene>
<dbReference type="Proteomes" id="UP000187406">
    <property type="component" value="Unassembled WGS sequence"/>
</dbReference>
<proteinExistence type="predicted"/>
<evidence type="ECO:0000313" key="1">
    <source>
        <dbReference type="EMBL" id="GAV89723.1"/>
    </source>
</evidence>
<organism evidence="1 2">
    <name type="scientific">Cephalotus follicularis</name>
    <name type="common">Albany pitcher plant</name>
    <dbReference type="NCBI Taxonomy" id="3775"/>
    <lineage>
        <taxon>Eukaryota</taxon>
        <taxon>Viridiplantae</taxon>
        <taxon>Streptophyta</taxon>
        <taxon>Embryophyta</taxon>
        <taxon>Tracheophyta</taxon>
        <taxon>Spermatophyta</taxon>
        <taxon>Magnoliopsida</taxon>
        <taxon>eudicotyledons</taxon>
        <taxon>Gunneridae</taxon>
        <taxon>Pentapetalae</taxon>
        <taxon>rosids</taxon>
        <taxon>fabids</taxon>
        <taxon>Oxalidales</taxon>
        <taxon>Cephalotaceae</taxon>
        <taxon>Cephalotus</taxon>
    </lineage>
</organism>
<evidence type="ECO:0008006" key="3">
    <source>
        <dbReference type="Google" id="ProtNLM"/>
    </source>
</evidence>
<dbReference type="InParanoid" id="A0A1Q3DBN7"/>
<protein>
    <recommendedName>
        <fullName evidence="3">Zf-RVT domain-containing protein</fullName>
    </recommendedName>
</protein>
<dbReference type="AlphaFoldDB" id="A0A1Q3DBN7"/>
<evidence type="ECO:0000313" key="2">
    <source>
        <dbReference type="Proteomes" id="UP000187406"/>
    </source>
</evidence>
<name>A0A1Q3DBN7_CEPFO</name>